<dbReference type="Pfam" id="PF12770">
    <property type="entry name" value="CHAT"/>
    <property type="match status" value="1"/>
</dbReference>
<sequence length="1219" mass="136218">MEKIIPDTISEAVGFGVDPELMIHLSNTLDEDLIAFADSQDDPDDCSDVQTYIFVHYLVFIKTESFSHLEKAIIRTEGWAALECDTMNFSESTKVFELLDLLKKVKWSKLVASAKKSIEQYDDTGVVKYLDDSFDALKEARTIIPIGPKDHQVFAQATGIEGRCHAHRYKLTGNTAEADRAIELIWRAANGFPKGHPQNIRWLTYFMRSSDLNEYRRKTRNPADIEKMVEATNTICQFLPKDGPTEARALFEATMCFKELFEANDSIEALDQGIELATNCVKAASNNHPERFLYANNLANFLDSRFRRLGSLADLNKAIEVAERSLPEISTSGESLDVPWYLINGLATFLGCRYLGTEVLQDLDRAIELMQTIDNSAGLHISSRASCSHNLGRLLLVRFIRKKDTRDIDKSVDLIRQATEMEELPEFHRALAESLSARARHHKDILGISEAIEVGERAVYITPDSDPHLPLYLEDVGVLYGNRYDARGGMADLNESIRLLTLAVDTTPPGHFNRPIAMAHLADRLRERWKKGGSQEDFDKAKSLFRRSISGECYLSANNLIQITMSAAQPEEGATTEEISEYLDKVVQTIAQASPMSMQQSDQQDMMSQFAHIPSDAAAAALDAGKSAFHALSLLEQGRGVITDHLMKIRTNVSELEESHPLLATQFVALRDQLDSTEKNINLEAACPGVTGPLSFGDIARAGSLQNQRVEAQKAFDNLCAQIRKLPGFENFLLPLTEEEMKAAADPDPIVVINLSTIRCDAFIVEKHQIRNIKLPKSQLVTASTLGNSVRHAGYGFTVQSQFVRLSLEWMWDRVVKPVLDALGFTKTPTEDNWPRIWWIPTGFLCRLPLHAAGYHFKFPRTNETVMDRVMSSYSSSIKALVYGRRRQRSNMGATNRNSDKALIIPVPNTEGQARLPYVTKEVGVLNSLCPSLHLTPVVPELKREDILNAMQDCRVFHFAGHGVSDASDPSKSGLLLKEGIKNLLTVADLQNNQLQGNPPFLAYLSACSTGAAEAKDLLDEGINLISACQLAGFRHVIGTLWEVSDPYCVDVAKTLYETIRDEGLTDRAICKGLHEGVRKLRNRAVWRNARSKIFPDDHFDSDDDDTAWEAFAEPGESQPDTSPSMVDLFENYCSTLGITDEEYGKPGSRRWNERPLTNLDIQDETPSTNPATRCPQHETSDEKRAADMARKLIPFALDSGGETRPLDLYWVPYLHFGV</sequence>
<proteinExistence type="predicted"/>
<dbReference type="AlphaFoldDB" id="A0AAV9WG35"/>
<dbReference type="EMBL" id="JAVHJL010000003">
    <property type="protein sequence ID" value="KAK6507217.1"/>
    <property type="molecule type" value="Genomic_DNA"/>
</dbReference>
<evidence type="ECO:0000259" key="2">
    <source>
        <dbReference type="Pfam" id="PF12770"/>
    </source>
</evidence>
<dbReference type="InterPro" id="IPR011990">
    <property type="entry name" value="TPR-like_helical_dom_sf"/>
</dbReference>
<feature type="region of interest" description="Disordered" evidence="1">
    <location>
        <begin position="1161"/>
        <end position="1185"/>
    </location>
</feature>
<keyword evidence="4" id="KW-1185">Reference proteome</keyword>
<dbReference type="Proteomes" id="UP001370758">
    <property type="component" value="Unassembled WGS sequence"/>
</dbReference>
<name>A0AAV9WG35_9PEZI</name>
<feature type="domain" description="CHAT" evidence="2">
    <location>
        <begin position="807"/>
        <end position="1067"/>
    </location>
</feature>
<reference evidence="3 4" key="1">
    <citation type="submission" date="2023-08" db="EMBL/GenBank/DDBJ databases">
        <authorList>
            <person name="Palmer J.M."/>
        </authorList>
    </citation>
    <scope>NUCLEOTIDE SEQUENCE [LARGE SCALE GENOMIC DNA]</scope>
    <source>
        <strain evidence="3 4">TWF481</strain>
    </source>
</reference>
<dbReference type="Gene3D" id="1.25.40.10">
    <property type="entry name" value="Tetratricopeptide repeat domain"/>
    <property type="match status" value="1"/>
</dbReference>
<organism evidence="3 4">
    <name type="scientific">Arthrobotrys musiformis</name>
    <dbReference type="NCBI Taxonomy" id="47236"/>
    <lineage>
        <taxon>Eukaryota</taxon>
        <taxon>Fungi</taxon>
        <taxon>Dikarya</taxon>
        <taxon>Ascomycota</taxon>
        <taxon>Pezizomycotina</taxon>
        <taxon>Orbiliomycetes</taxon>
        <taxon>Orbiliales</taxon>
        <taxon>Orbiliaceae</taxon>
        <taxon>Arthrobotrys</taxon>
    </lineage>
</organism>
<dbReference type="InterPro" id="IPR024983">
    <property type="entry name" value="CHAT_dom"/>
</dbReference>
<feature type="compositionally biased region" description="Basic and acidic residues" evidence="1">
    <location>
        <begin position="1176"/>
        <end position="1185"/>
    </location>
</feature>
<comment type="caution">
    <text evidence="3">The sequence shown here is derived from an EMBL/GenBank/DDBJ whole genome shotgun (WGS) entry which is preliminary data.</text>
</comment>
<evidence type="ECO:0000313" key="4">
    <source>
        <dbReference type="Proteomes" id="UP001370758"/>
    </source>
</evidence>
<gene>
    <name evidence="3" type="ORF">TWF481_005667</name>
</gene>
<evidence type="ECO:0000256" key="1">
    <source>
        <dbReference type="SAM" id="MobiDB-lite"/>
    </source>
</evidence>
<protein>
    <recommendedName>
        <fullName evidence="2">CHAT domain-containing protein</fullName>
    </recommendedName>
</protein>
<evidence type="ECO:0000313" key="3">
    <source>
        <dbReference type="EMBL" id="KAK6507217.1"/>
    </source>
</evidence>
<accession>A0AAV9WG35</accession>